<reference evidence="10 11" key="1">
    <citation type="submission" date="2019-02" db="EMBL/GenBank/DDBJ databases">
        <title>Deep-cultivation of Planctomycetes and their phenomic and genomic characterization uncovers novel biology.</title>
        <authorList>
            <person name="Wiegand S."/>
            <person name="Jogler M."/>
            <person name="Boedeker C."/>
            <person name="Pinto D."/>
            <person name="Vollmers J."/>
            <person name="Rivas-Marin E."/>
            <person name="Kohn T."/>
            <person name="Peeters S.H."/>
            <person name="Heuer A."/>
            <person name="Rast P."/>
            <person name="Oberbeckmann S."/>
            <person name="Bunk B."/>
            <person name="Jeske O."/>
            <person name="Meyerdierks A."/>
            <person name="Storesund J.E."/>
            <person name="Kallscheuer N."/>
            <person name="Luecker S."/>
            <person name="Lage O.M."/>
            <person name="Pohl T."/>
            <person name="Merkel B.J."/>
            <person name="Hornburger P."/>
            <person name="Mueller R.-W."/>
            <person name="Bruemmer F."/>
            <person name="Labrenz M."/>
            <person name="Spormann A.M."/>
            <person name="Op Den Camp H."/>
            <person name="Overmann J."/>
            <person name="Amann R."/>
            <person name="Jetten M.S.M."/>
            <person name="Mascher T."/>
            <person name="Medema M.H."/>
            <person name="Devos D.P."/>
            <person name="Kaster A.-K."/>
            <person name="Ovreas L."/>
            <person name="Rohde M."/>
            <person name="Galperin M.Y."/>
            <person name="Jogler C."/>
        </authorList>
    </citation>
    <scope>NUCLEOTIDE SEQUENCE [LARGE SCALE GENOMIC DNA]</scope>
    <source>
        <strain evidence="10 11">Pla123a</strain>
    </source>
</reference>
<proteinExistence type="inferred from homology"/>
<evidence type="ECO:0000313" key="10">
    <source>
        <dbReference type="EMBL" id="TWT76110.1"/>
    </source>
</evidence>
<feature type="binding site" evidence="7">
    <location>
        <position position="63"/>
    </location>
    <ligand>
        <name>5-hydroxyisourate</name>
        <dbReference type="ChEBI" id="CHEBI:18072"/>
    </ligand>
</feature>
<dbReference type="UniPathway" id="UPA00394">
    <property type="reaction ID" value="UER00650"/>
</dbReference>
<evidence type="ECO:0000256" key="3">
    <source>
        <dbReference type="ARBA" id="ARBA00022631"/>
    </source>
</evidence>
<comment type="function">
    <text evidence="5 8">Catalyzes the oxidation of uric acid to 5-hydroxyisourate, which is further processed to form (S)-allantoin.</text>
</comment>
<evidence type="ECO:0000256" key="9">
    <source>
        <dbReference type="SAM" id="MobiDB-lite"/>
    </source>
</evidence>
<evidence type="ECO:0000256" key="6">
    <source>
        <dbReference type="PIRSR" id="PIRSR000241-1"/>
    </source>
</evidence>
<feature type="binding site" evidence="7">
    <location>
        <position position="63"/>
    </location>
    <ligand>
        <name>urate</name>
        <dbReference type="ChEBI" id="CHEBI:17775"/>
    </ligand>
</feature>
<gene>
    <name evidence="10" type="primary">uox</name>
    <name evidence="10" type="ORF">Pla123a_28990</name>
</gene>
<feature type="active site" description="Charge relay system" evidence="6">
    <location>
        <position position="63"/>
    </location>
</feature>
<evidence type="ECO:0000256" key="4">
    <source>
        <dbReference type="ARBA" id="ARBA00023002"/>
    </source>
</evidence>
<feature type="active site" description="Charge relay system" evidence="6">
    <location>
        <position position="12"/>
    </location>
</feature>
<feature type="binding site" evidence="7">
    <location>
        <position position="178"/>
    </location>
    <ligand>
        <name>urate</name>
        <dbReference type="ChEBI" id="CHEBI:17775"/>
    </ligand>
</feature>
<keyword evidence="11" id="KW-1185">Reference proteome</keyword>
<feature type="binding site" evidence="7">
    <location>
        <position position="246"/>
    </location>
    <ligand>
        <name>urate</name>
        <dbReference type="ChEBI" id="CHEBI:17775"/>
    </ligand>
</feature>
<dbReference type="PIRSF" id="PIRSF000241">
    <property type="entry name" value="Urate_oxidase"/>
    <property type="match status" value="1"/>
</dbReference>
<feature type="binding site" evidence="7">
    <location>
        <position position="219"/>
    </location>
    <ligand>
        <name>urate</name>
        <dbReference type="ChEBI" id="CHEBI:17775"/>
    </ligand>
</feature>
<dbReference type="PANTHER" id="PTHR42874">
    <property type="entry name" value="URICASE"/>
    <property type="match status" value="1"/>
</dbReference>
<dbReference type="RefSeq" id="WP_146588081.1">
    <property type="nucleotide sequence ID" value="NZ_SJPO01000006.1"/>
</dbReference>
<keyword evidence="3 5" id="KW-0659">Purine metabolism</keyword>
<comment type="similarity">
    <text evidence="2 5 8">Belongs to the uricase family.</text>
</comment>
<dbReference type="AlphaFoldDB" id="A0A5C5YMP4"/>
<name>A0A5C5YMP4_9BACT</name>
<feature type="binding site" evidence="7">
    <location>
        <position position="246"/>
    </location>
    <ligand>
        <name>O2</name>
        <dbReference type="ChEBI" id="CHEBI:15379"/>
    </ligand>
</feature>
<dbReference type="EMBL" id="SJPO01000006">
    <property type="protein sequence ID" value="TWT76110.1"/>
    <property type="molecule type" value="Genomic_DNA"/>
</dbReference>
<feature type="binding site" evidence="7">
    <location>
        <position position="220"/>
    </location>
    <ligand>
        <name>urate</name>
        <dbReference type="ChEBI" id="CHEBI:17775"/>
    </ligand>
</feature>
<sequence length="284" mass="31519">MASHVTHNAYGKHGVRISKVRRPRTAPPNKERHEFVEVTADVELQGDFEAAFTQGDNRQVVATDTCKNTLYVLAKDHPLDSIESFGIAVCAHFLGRYDHVAQVEVRLVEQLWDRLGGSDHCFTAAQKMRPTAVVTQHRGADPMVVGGLDRLTIAKTTESGFEDFHRDEFRTLADTSDRVLATEMTASWKYAAAAGFGSARAAIVKAMLKRFTDHYSRSVQETINLMAEAALDACPAVAEITITMPNKHHILANMAPFDRENENEVFVVTDEPFGYITATIARDK</sequence>
<dbReference type="EC" id="1.7.3.3" evidence="5 8"/>
<organism evidence="10 11">
    <name type="scientific">Posidoniimonas polymericola</name>
    <dbReference type="NCBI Taxonomy" id="2528002"/>
    <lineage>
        <taxon>Bacteria</taxon>
        <taxon>Pseudomonadati</taxon>
        <taxon>Planctomycetota</taxon>
        <taxon>Planctomycetia</taxon>
        <taxon>Pirellulales</taxon>
        <taxon>Lacipirellulaceae</taxon>
        <taxon>Posidoniimonas</taxon>
    </lineage>
</organism>
<feature type="active site" description="Charge relay system" evidence="6">
    <location>
        <position position="248"/>
    </location>
</feature>
<comment type="pathway">
    <text evidence="1 5">Purine metabolism; urate degradation; (S)-allantoin from urate: step 1/3.</text>
</comment>
<evidence type="ECO:0000256" key="7">
    <source>
        <dbReference type="PIRSR" id="PIRSR000241-2"/>
    </source>
</evidence>
<dbReference type="Proteomes" id="UP000318478">
    <property type="component" value="Unassembled WGS sequence"/>
</dbReference>
<feature type="region of interest" description="Disordered" evidence="9">
    <location>
        <begin position="1"/>
        <end position="31"/>
    </location>
</feature>
<feature type="binding site" evidence="7">
    <location>
        <position position="178"/>
    </location>
    <ligand>
        <name>5-hydroxyisourate</name>
        <dbReference type="ChEBI" id="CHEBI:18072"/>
    </ligand>
</feature>
<feature type="binding site" evidence="7">
    <location>
        <position position="64"/>
    </location>
    <ligand>
        <name>5-hydroxyisourate</name>
        <dbReference type="ChEBI" id="CHEBI:18072"/>
    </ligand>
</feature>
<feature type="binding site" evidence="7">
    <location>
        <position position="63"/>
    </location>
    <ligand>
        <name>O2</name>
        <dbReference type="ChEBI" id="CHEBI:15379"/>
    </ligand>
</feature>
<feature type="binding site" evidence="7">
    <location>
        <position position="246"/>
    </location>
    <ligand>
        <name>5-hydroxyisourate</name>
        <dbReference type="ChEBI" id="CHEBI:18072"/>
    </ligand>
</feature>
<feature type="binding site" evidence="7">
    <location>
        <position position="161"/>
    </location>
    <ligand>
        <name>urate</name>
        <dbReference type="ChEBI" id="CHEBI:17775"/>
    </ligand>
</feature>
<dbReference type="NCBIfam" id="TIGR03383">
    <property type="entry name" value="urate_oxi"/>
    <property type="match status" value="1"/>
</dbReference>
<dbReference type="PANTHER" id="PTHR42874:SF1">
    <property type="entry name" value="URICASE"/>
    <property type="match status" value="1"/>
</dbReference>
<feature type="compositionally biased region" description="Basic residues" evidence="9">
    <location>
        <begin position="13"/>
        <end position="24"/>
    </location>
</feature>
<protein>
    <recommendedName>
        <fullName evidence="5 8">Uricase</fullName>
        <ecNumber evidence="5 8">1.7.3.3</ecNumber>
    </recommendedName>
    <alternativeName>
        <fullName evidence="5">Urate oxidase</fullName>
    </alternativeName>
</protein>
<evidence type="ECO:0000256" key="2">
    <source>
        <dbReference type="ARBA" id="ARBA00009760"/>
    </source>
</evidence>
<comment type="catalytic activity">
    <reaction evidence="5 8">
        <text>urate + O2 + H2O = 5-hydroxyisourate + H2O2</text>
        <dbReference type="Rhea" id="RHEA:21368"/>
        <dbReference type="ChEBI" id="CHEBI:15377"/>
        <dbReference type="ChEBI" id="CHEBI:15379"/>
        <dbReference type="ChEBI" id="CHEBI:16240"/>
        <dbReference type="ChEBI" id="CHEBI:17775"/>
        <dbReference type="ChEBI" id="CHEBI:18072"/>
        <dbReference type="EC" id="1.7.3.3"/>
    </reaction>
</comment>
<dbReference type="Gene3D" id="3.10.270.10">
    <property type="entry name" value="Urate Oxidase"/>
    <property type="match status" value="1"/>
</dbReference>
<dbReference type="GO" id="GO:0004846">
    <property type="term" value="F:urate oxidase activity"/>
    <property type="evidence" value="ECO:0007669"/>
    <property type="project" value="UniProtKB-EC"/>
</dbReference>
<evidence type="ECO:0000256" key="8">
    <source>
        <dbReference type="RuleBase" id="RU004455"/>
    </source>
</evidence>
<evidence type="ECO:0000256" key="1">
    <source>
        <dbReference type="ARBA" id="ARBA00004831"/>
    </source>
</evidence>
<feature type="binding site" evidence="7">
    <location>
        <position position="220"/>
    </location>
    <ligand>
        <name>5-hydroxyisourate</name>
        <dbReference type="ChEBI" id="CHEBI:18072"/>
    </ligand>
</feature>
<dbReference type="GO" id="GO:0006145">
    <property type="term" value="P:purine nucleobase catabolic process"/>
    <property type="evidence" value="ECO:0007669"/>
    <property type="project" value="TreeGrafter"/>
</dbReference>
<dbReference type="InterPro" id="IPR002042">
    <property type="entry name" value="Uricase"/>
</dbReference>
<feature type="binding site" evidence="7">
    <location>
        <position position="219"/>
    </location>
    <ligand>
        <name>5-hydroxyisourate</name>
        <dbReference type="ChEBI" id="CHEBI:18072"/>
    </ligand>
</feature>
<feature type="binding site" evidence="7">
    <location>
        <position position="161"/>
    </location>
    <ligand>
        <name>5-hydroxyisourate</name>
        <dbReference type="ChEBI" id="CHEBI:18072"/>
    </ligand>
</feature>
<feature type="binding site" evidence="7">
    <location>
        <position position="64"/>
    </location>
    <ligand>
        <name>urate</name>
        <dbReference type="ChEBI" id="CHEBI:17775"/>
    </ligand>
</feature>
<accession>A0A5C5YMP4</accession>
<dbReference type="OrthoDB" id="9809009at2"/>
<evidence type="ECO:0000256" key="5">
    <source>
        <dbReference type="PIRNR" id="PIRNR000241"/>
    </source>
</evidence>
<comment type="caution">
    <text evidence="10">The sequence shown here is derived from an EMBL/GenBank/DDBJ whole genome shotgun (WGS) entry which is preliminary data.</text>
</comment>
<dbReference type="Pfam" id="PF01014">
    <property type="entry name" value="Uricase"/>
    <property type="match status" value="2"/>
</dbReference>
<evidence type="ECO:0000313" key="11">
    <source>
        <dbReference type="Proteomes" id="UP000318478"/>
    </source>
</evidence>
<dbReference type="SUPFAM" id="SSF55620">
    <property type="entry name" value="Tetrahydrobiopterin biosynthesis enzymes-like"/>
    <property type="match status" value="2"/>
</dbReference>
<keyword evidence="4 5" id="KW-0560">Oxidoreductase</keyword>
<dbReference type="PRINTS" id="PR00093">
    <property type="entry name" value="URICASE"/>
</dbReference>
<dbReference type="GO" id="GO:0019628">
    <property type="term" value="P:urate catabolic process"/>
    <property type="evidence" value="ECO:0007669"/>
    <property type="project" value="UniProtKB-UniPathway"/>
</dbReference>